<keyword evidence="3" id="KW-1185">Reference proteome</keyword>
<dbReference type="GeneID" id="90528248"/>
<dbReference type="PANTHER" id="PTHR43694">
    <property type="entry name" value="RIBONUCLEASE J"/>
    <property type="match status" value="1"/>
</dbReference>
<dbReference type="SMART" id="SM00849">
    <property type="entry name" value="Lactamase_B"/>
    <property type="match status" value="1"/>
</dbReference>
<dbReference type="KEGG" id="bvs:BARVI_02065"/>
<reference evidence="2 3" key="1">
    <citation type="submission" date="2013-12" db="EMBL/GenBank/DDBJ databases">
        <authorList>
            <consortium name="DOE Joint Genome Institute"/>
            <person name="Eisen J."/>
            <person name="Huntemann M."/>
            <person name="Han J."/>
            <person name="Chen A."/>
            <person name="Kyrpides N."/>
            <person name="Mavromatis K."/>
            <person name="Markowitz V."/>
            <person name="Palaniappan K."/>
            <person name="Ivanova N."/>
            <person name="Schaumberg A."/>
            <person name="Pati A."/>
            <person name="Liolios K."/>
            <person name="Nordberg H.P."/>
            <person name="Cantor M.N."/>
            <person name="Hua S.X."/>
            <person name="Woyke T."/>
        </authorList>
    </citation>
    <scope>NUCLEOTIDE SEQUENCE [LARGE SCALE GENOMIC DNA]</scope>
    <source>
        <strain evidence="3">DSM 18177</strain>
    </source>
</reference>
<gene>
    <name evidence="2" type="ORF">BARVI_02065</name>
</gene>
<dbReference type="HOGENOM" id="CLU_031965_0_0_10"/>
<organism evidence="2 3">
    <name type="scientific">Barnesiella viscericola DSM 18177</name>
    <dbReference type="NCBI Taxonomy" id="880074"/>
    <lineage>
        <taxon>Bacteria</taxon>
        <taxon>Pseudomonadati</taxon>
        <taxon>Bacteroidota</taxon>
        <taxon>Bacteroidia</taxon>
        <taxon>Bacteroidales</taxon>
        <taxon>Barnesiellaceae</taxon>
        <taxon>Barnesiella</taxon>
    </lineage>
</organism>
<proteinExistence type="predicted"/>
<protein>
    <submittedName>
        <fullName evidence="2">Metallo-beta-lactamase</fullName>
    </submittedName>
</protein>
<dbReference type="OrthoDB" id="9758375at2"/>
<dbReference type="PANTHER" id="PTHR43694:SF1">
    <property type="entry name" value="RIBONUCLEASE J"/>
    <property type="match status" value="1"/>
</dbReference>
<dbReference type="Proteomes" id="UP000018901">
    <property type="component" value="Chromosome"/>
</dbReference>
<dbReference type="InterPro" id="IPR001279">
    <property type="entry name" value="Metallo-B-lactamas"/>
</dbReference>
<dbReference type="STRING" id="880074.BARVI_02065"/>
<dbReference type="eggNOG" id="COG0595">
    <property type="taxonomic scope" value="Bacteria"/>
</dbReference>
<evidence type="ECO:0000259" key="1">
    <source>
        <dbReference type="SMART" id="SM00849"/>
    </source>
</evidence>
<accession>W0EM24</accession>
<evidence type="ECO:0000313" key="2">
    <source>
        <dbReference type="EMBL" id="AHF11827.1"/>
    </source>
</evidence>
<dbReference type="RefSeq" id="WP_025277622.1">
    <property type="nucleotide sequence ID" value="NZ_CP007034.1"/>
</dbReference>
<dbReference type="Pfam" id="PF12706">
    <property type="entry name" value="Lactamase_B_2"/>
    <property type="match status" value="1"/>
</dbReference>
<dbReference type="SUPFAM" id="SSF56281">
    <property type="entry name" value="Metallo-hydrolase/oxidoreductase"/>
    <property type="match status" value="1"/>
</dbReference>
<dbReference type="Gene3D" id="3.60.15.10">
    <property type="entry name" value="Ribonuclease Z/Hydroxyacylglutathione hydrolase-like"/>
    <property type="match status" value="1"/>
</dbReference>
<dbReference type="EMBL" id="CP007034">
    <property type="protein sequence ID" value="AHF11827.1"/>
    <property type="molecule type" value="Genomic_DNA"/>
</dbReference>
<dbReference type="AlphaFoldDB" id="W0EM24"/>
<dbReference type="InterPro" id="IPR036866">
    <property type="entry name" value="RibonucZ/Hydroxyglut_hydro"/>
</dbReference>
<sequence>MKVIVHRGASQIGGCITEIATDGCKIIIDLGTNLPGSMGDDWQHWDLSPSQVESLTADIDAIFYTHYHSDHVGLLHEVPAHVPQYIGSGAKAVLLDKWDYLHRPDVVKIIEGISTYTAAHRIDVGGKGKIFVTPYWVSHSAFDAYMLKIECEDKVLLHTGDFRRHGYLGKGLLPMLKKRVGPIDLLIVEGTLLGRVAETVVNEREIQQNTIRMLRDHKYVFALCSSTDMERLASFHAACRAVGRVFCVDKYQRQILDTFTAHAGDKLSSRLFEFSDAFLLVNFATRRVRERLQRQGFLMPVRPSHRALIQAMLHLYDDEPAWLIYSLWQGYAEIGKDYSNEAVISLRSMFGSCVKEGTRDGFHTSGHADIDTLQQVCTTLAPRLGIIPIHKESTTRFPEIKGCRIFTETCQTISLKEENLTILLQ</sequence>
<dbReference type="PATRIC" id="fig|880074.11.peg.426"/>
<evidence type="ECO:0000313" key="3">
    <source>
        <dbReference type="Proteomes" id="UP000018901"/>
    </source>
</evidence>
<feature type="domain" description="Metallo-beta-lactamase" evidence="1">
    <location>
        <begin position="13"/>
        <end position="217"/>
    </location>
</feature>
<name>W0EM24_9BACT</name>